<dbReference type="SMART" id="SM00448">
    <property type="entry name" value="REC"/>
    <property type="match status" value="1"/>
</dbReference>
<dbReference type="InterPro" id="IPR001789">
    <property type="entry name" value="Sig_transdc_resp-reg_receiver"/>
</dbReference>
<reference evidence="9" key="2">
    <citation type="journal article" date="2014" name="ISME J.">
        <title>Microbial stratification in low pH oxic and suboxic macroscopic growths along an acid mine drainage.</title>
        <authorList>
            <person name="Mendez-Garcia C."/>
            <person name="Mesa V."/>
            <person name="Sprenger R.R."/>
            <person name="Richter M."/>
            <person name="Diez M.S."/>
            <person name="Solano J."/>
            <person name="Bargiela R."/>
            <person name="Golyshina O.V."/>
            <person name="Manteca A."/>
            <person name="Ramos J.L."/>
            <person name="Gallego J.R."/>
            <person name="Llorente I."/>
            <person name="Martins Dos Santos V.A."/>
            <person name="Jensen O.N."/>
            <person name="Pelaez A.I."/>
            <person name="Sanchez J."/>
            <person name="Ferrer M."/>
        </authorList>
    </citation>
    <scope>NUCLEOTIDE SEQUENCE</scope>
</reference>
<sequence length="146" mass="15811">MSRILVIDDETPFARALSIGLRARGYEVDWSASGRAGLDLVARDHPDLVLLDLGLPDIDGVELLQVLRTWTATPVIVLSARNQEQAKVDALDSGADDYVTKPFGMGELLARVRATLRRGAPGEDQATITTDHFTVDLVGKRVTDSA</sequence>
<dbReference type="Pfam" id="PF00072">
    <property type="entry name" value="Response_reg"/>
    <property type="match status" value="1"/>
</dbReference>
<keyword evidence="4" id="KW-0902">Two-component regulatory system</keyword>
<feature type="non-terminal residue" evidence="9">
    <location>
        <position position="146"/>
    </location>
</feature>
<dbReference type="PANTHER" id="PTHR48111">
    <property type="entry name" value="REGULATOR OF RPOS"/>
    <property type="match status" value="1"/>
</dbReference>
<keyword evidence="6" id="KW-0238">DNA-binding</keyword>
<reference evidence="9" key="1">
    <citation type="submission" date="2013-08" db="EMBL/GenBank/DDBJ databases">
        <authorList>
            <person name="Mendez C."/>
            <person name="Richter M."/>
            <person name="Ferrer M."/>
            <person name="Sanchez J."/>
        </authorList>
    </citation>
    <scope>NUCLEOTIDE SEQUENCE</scope>
</reference>
<dbReference type="GO" id="GO:0045893">
    <property type="term" value="P:positive regulation of DNA-templated transcription"/>
    <property type="evidence" value="ECO:0007669"/>
    <property type="project" value="UniProtKB-ARBA"/>
</dbReference>
<gene>
    <name evidence="9" type="ORF">B2A_14281</name>
</gene>
<dbReference type="GO" id="GO:0005829">
    <property type="term" value="C:cytosol"/>
    <property type="evidence" value="ECO:0007669"/>
    <property type="project" value="TreeGrafter"/>
</dbReference>
<comment type="caution">
    <text evidence="9">The sequence shown here is derived from an EMBL/GenBank/DDBJ whole genome shotgun (WGS) entry which is preliminary data.</text>
</comment>
<keyword evidence="3" id="KW-0597">Phosphoprotein</keyword>
<protein>
    <submittedName>
        <fullName evidence="9">Winged helix family two component transcriptional regulator</fullName>
    </submittedName>
</protein>
<evidence type="ECO:0000256" key="4">
    <source>
        <dbReference type="ARBA" id="ARBA00023012"/>
    </source>
</evidence>
<accession>T0Y4W5</accession>
<dbReference type="GO" id="GO:0000156">
    <property type="term" value="F:phosphorelay response regulator activity"/>
    <property type="evidence" value="ECO:0007669"/>
    <property type="project" value="TreeGrafter"/>
</dbReference>
<name>T0Y4W5_9ZZZZ</name>
<proteinExistence type="predicted"/>
<dbReference type="Gene3D" id="3.40.50.2300">
    <property type="match status" value="1"/>
</dbReference>
<keyword evidence="2" id="KW-0963">Cytoplasm</keyword>
<evidence type="ECO:0000256" key="6">
    <source>
        <dbReference type="ARBA" id="ARBA00023125"/>
    </source>
</evidence>
<comment type="subcellular location">
    <subcellularLocation>
        <location evidence="1">Cytoplasm</location>
    </subcellularLocation>
</comment>
<dbReference type="FunFam" id="3.40.50.2300:FF:000021">
    <property type="entry name" value="Two-component system response regulator KdpE"/>
    <property type="match status" value="1"/>
</dbReference>
<dbReference type="PANTHER" id="PTHR48111:SF50">
    <property type="entry name" value="KDP OPERON TRANSCRIPTIONAL REGULATORY PROTEIN KDPE"/>
    <property type="match status" value="1"/>
</dbReference>
<evidence type="ECO:0000256" key="1">
    <source>
        <dbReference type="ARBA" id="ARBA00004496"/>
    </source>
</evidence>
<dbReference type="GO" id="GO:0042802">
    <property type="term" value="F:identical protein binding"/>
    <property type="evidence" value="ECO:0007669"/>
    <property type="project" value="UniProtKB-ARBA"/>
</dbReference>
<evidence type="ECO:0000256" key="2">
    <source>
        <dbReference type="ARBA" id="ARBA00022490"/>
    </source>
</evidence>
<keyword evidence="5" id="KW-0805">Transcription regulation</keyword>
<dbReference type="InterPro" id="IPR011006">
    <property type="entry name" value="CheY-like_superfamily"/>
</dbReference>
<dbReference type="GO" id="GO:0000976">
    <property type="term" value="F:transcription cis-regulatory region binding"/>
    <property type="evidence" value="ECO:0007669"/>
    <property type="project" value="TreeGrafter"/>
</dbReference>
<evidence type="ECO:0000259" key="8">
    <source>
        <dbReference type="PROSITE" id="PS50110"/>
    </source>
</evidence>
<feature type="domain" description="Response regulatory" evidence="8">
    <location>
        <begin position="3"/>
        <end position="116"/>
    </location>
</feature>
<organism evidence="9">
    <name type="scientific">mine drainage metagenome</name>
    <dbReference type="NCBI Taxonomy" id="410659"/>
    <lineage>
        <taxon>unclassified sequences</taxon>
        <taxon>metagenomes</taxon>
        <taxon>ecological metagenomes</taxon>
    </lineage>
</organism>
<evidence type="ECO:0000313" key="9">
    <source>
        <dbReference type="EMBL" id="EQD30111.1"/>
    </source>
</evidence>
<dbReference type="SUPFAM" id="SSF52172">
    <property type="entry name" value="CheY-like"/>
    <property type="match status" value="1"/>
</dbReference>
<dbReference type="EMBL" id="AUZZ01010355">
    <property type="protein sequence ID" value="EQD30111.1"/>
    <property type="molecule type" value="Genomic_DNA"/>
</dbReference>
<evidence type="ECO:0000256" key="7">
    <source>
        <dbReference type="ARBA" id="ARBA00023163"/>
    </source>
</evidence>
<dbReference type="GO" id="GO:0032993">
    <property type="term" value="C:protein-DNA complex"/>
    <property type="evidence" value="ECO:0007669"/>
    <property type="project" value="TreeGrafter"/>
</dbReference>
<dbReference type="AlphaFoldDB" id="T0Y4W5"/>
<evidence type="ECO:0000256" key="5">
    <source>
        <dbReference type="ARBA" id="ARBA00023015"/>
    </source>
</evidence>
<evidence type="ECO:0000256" key="3">
    <source>
        <dbReference type="ARBA" id="ARBA00022553"/>
    </source>
</evidence>
<keyword evidence="7" id="KW-0804">Transcription</keyword>
<dbReference type="PROSITE" id="PS50110">
    <property type="entry name" value="RESPONSE_REGULATORY"/>
    <property type="match status" value="1"/>
</dbReference>
<dbReference type="InterPro" id="IPR039420">
    <property type="entry name" value="WalR-like"/>
</dbReference>